<name>A0A9J7YG37_CYPCA</name>
<dbReference type="Proteomes" id="UP001108240">
    <property type="component" value="Unplaced"/>
</dbReference>
<keyword evidence="2" id="KW-1185">Reference proteome</keyword>
<dbReference type="PANTHER" id="PTHR11505">
    <property type="entry name" value="L1 TRANSPOSABLE ELEMENT-RELATED"/>
    <property type="match status" value="1"/>
</dbReference>
<dbReference type="Ensembl" id="ENSCCRT00000145781.1">
    <property type="protein sequence ID" value="ENSCCRP00000116310.1"/>
    <property type="gene ID" value="ENSCCRG00000055367.1"/>
</dbReference>
<evidence type="ECO:0000313" key="1">
    <source>
        <dbReference type="Ensembl" id="ENSCCRP00000116310.1"/>
    </source>
</evidence>
<organism evidence="1 2">
    <name type="scientific">Cyprinus carpio carpio</name>
    <dbReference type="NCBI Taxonomy" id="630221"/>
    <lineage>
        <taxon>Eukaryota</taxon>
        <taxon>Metazoa</taxon>
        <taxon>Chordata</taxon>
        <taxon>Craniata</taxon>
        <taxon>Vertebrata</taxon>
        <taxon>Euteleostomi</taxon>
        <taxon>Actinopterygii</taxon>
        <taxon>Neopterygii</taxon>
        <taxon>Teleostei</taxon>
        <taxon>Ostariophysi</taxon>
        <taxon>Cypriniformes</taxon>
        <taxon>Cyprinidae</taxon>
        <taxon>Cyprininae</taxon>
        <taxon>Cyprinus</taxon>
    </lineage>
</organism>
<dbReference type="InterPro" id="IPR004244">
    <property type="entry name" value="Transposase_22"/>
</dbReference>
<reference evidence="1" key="2">
    <citation type="submission" date="2025-09" db="UniProtKB">
        <authorList>
            <consortium name="Ensembl"/>
        </authorList>
    </citation>
    <scope>IDENTIFICATION</scope>
</reference>
<reference evidence="1" key="1">
    <citation type="submission" date="2025-08" db="UniProtKB">
        <authorList>
            <consortium name="Ensembl"/>
        </authorList>
    </citation>
    <scope>IDENTIFICATION</scope>
</reference>
<dbReference type="GeneTree" id="ENSGT00940000167395"/>
<accession>A0A9J7YG37</accession>
<protein>
    <submittedName>
        <fullName evidence="1">Uncharacterized protein</fullName>
    </submittedName>
</protein>
<proteinExistence type="predicted"/>
<dbReference type="AlphaFoldDB" id="A0A9J7YG37"/>
<dbReference type="InterPro" id="IPR042566">
    <property type="entry name" value="L1_C"/>
</dbReference>
<evidence type="ECO:0000313" key="2">
    <source>
        <dbReference type="Proteomes" id="UP001108240"/>
    </source>
</evidence>
<dbReference type="OMA" id="PAWENAP"/>
<sequence length="105" mass="12367">FSRNDVRPRVMIARIHHFQLKEKILQLARQQFPLRYNGKAVHFFPDYPAEVMKQRQAFDPVRKRLREAGVRSGFIYPARLRVSSDTMDRVFSSPQDAETFAETLS</sequence>
<dbReference type="Gene3D" id="3.30.250.20">
    <property type="entry name" value="L1 transposable element, C-terminal domain"/>
    <property type="match status" value="1"/>
</dbReference>